<keyword evidence="3" id="KW-1015">Disulfide bond</keyword>
<dbReference type="PROSITE" id="PS51352">
    <property type="entry name" value="THIOREDOXIN_2"/>
    <property type="match status" value="1"/>
</dbReference>
<reference evidence="7" key="1">
    <citation type="submission" date="2022-04" db="EMBL/GenBank/DDBJ databases">
        <title>Mucilaginibacter sp. RS28 isolated from freshwater.</title>
        <authorList>
            <person name="Ko S.-R."/>
        </authorList>
    </citation>
    <scope>NUCLEOTIDE SEQUENCE</scope>
    <source>
        <strain evidence="7">RS28</strain>
    </source>
</reference>
<dbReference type="InterPro" id="IPR000866">
    <property type="entry name" value="AhpC/TSA"/>
</dbReference>
<dbReference type="PANTHER" id="PTHR42852:SF6">
    <property type="entry name" value="THIOL:DISULFIDE INTERCHANGE PROTEIN DSBE"/>
    <property type="match status" value="1"/>
</dbReference>
<keyword evidence="5" id="KW-0732">Signal</keyword>
<dbReference type="Pfam" id="PF14289">
    <property type="entry name" value="DUF4369"/>
    <property type="match status" value="1"/>
</dbReference>
<evidence type="ECO:0000313" key="8">
    <source>
        <dbReference type="Proteomes" id="UP001139450"/>
    </source>
</evidence>
<dbReference type="InterPro" id="IPR036249">
    <property type="entry name" value="Thioredoxin-like_sf"/>
</dbReference>
<comment type="caution">
    <text evidence="7">The sequence shown here is derived from an EMBL/GenBank/DDBJ whole genome shotgun (WGS) entry which is preliminary data.</text>
</comment>
<dbReference type="SUPFAM" id="SSF52833">
    <property type="entry name" value="Thioredoxin-like"/>
    <property type="match status" value="1"/>
</dbReference>
<accession>A0A9X1X2M0</accession>
<evidence type="ECO:0000259" key="6">
    <source>
        <dbReference type="PROSITE" id="PS51352"/>
    </source>
</evidence>
<gene>
    <name evidence="7" type="ORF">MUY27_03990</name>
</gene>
<organism evidence="7 8">
    <name type="scientific">Mucilaginibacter straminoryzae</name>
    <dbReference type="NCBI Taxonomy" id="2932774"/>
    <lineage>
        <taxon>Bacteria</taxon>
        <taxon>Pseudomonadati</taxon>
        <taxon>Bacteroidota</taxon>
        <taxon>Sphingobacteriia</taxon>
        <taxon>Sphingobacteriales</taxon>
        <taxon>Sphingobacteriaceae</taxon>
        <taxon>Mucilaginibacter</taxon>
    </lineage>
</organism>
<dbReference type="AlphaFoldDB" id="A0A9X1X2M0"/>
<dbReference type="PROSITE" id="PS00194">
    <property type="entry name" value="THIOREDOXIN_1"/>
    <property type="match status" value="1"/>
</dbReference>
<comment type="subcellular location">
    <subcellularLocation>
        <location evidence="1">Cell envelope</location>
    </subcellularLocation>
</comment>
<dbReference type="RefSeq" id="WP_245128691.1">
    <property type="nucleotide sequence ID" value="NZ_JALJEJ010000002.1"/>
</dbReference>
<keyword evidence="4" id="KW-0676">Redox-active center</keyword>
<dbReference type="GO" id="GO:0030313">
    <property type="term" value="C:cell envelope"/>
    <property type="evidence" value="ECO:0007669"/>
    <property type="project" value="UniProtKB-SubCell"/>
</dbReference>
<evidence type="ECO:0000256" key="2">
    <source>
        <dbReference type="ARBA" id="ARBA00022748"/>
    </source>
</evidence>
<keyword evidence="2" id="KW-0201">Cytochrome c-type biogenesis</keyword>
<feature type="signal peptide" evidence="5">
    <location>
        <begin position="1"/>
        <end position="19"/>
    </location>
</feature>
<dbReference type="InterPro" id="IPR025380">
    <property type="entry name" value="DUF4369"/>
</dbReference>
<evidence type="ECO:0000313" key="7">
    <source>
        <dbReference type="EMBL" id="MCJ8208855.1"/>
    </source>
</evidence>
<feature type="domain" description="Thioredoxin" evidence="6">
    <location>
        <begin position="239"/>
        <end position="380"/>
    </location>
</feature>
<evidence type="ECO:0000256" key="5">
    <source>
        <dbReference type="SAM" id="SignalP"/>
    </source>
</evidence>
<dbReference type="GO" id="GO:0016209">
    <property type="term" value="F:antioxidant activity"/>
    <property type="evidence" value="ECO:0007669"/>
    <property type="project" value="InterPro"/>
</dbReference>
<dbReference type="GO" id="GO:0016491">
    <property type="term" value="F:oxidoreductase activity"/>
    <property type="evidence" value="ECO:0007669"/>
    <property type="project" value="InterPro"/>
</dbReference>
<dbReference type="InterPro" id="IPR017937">
    <property type="entry name" value="Thioredoxin_CS"/>
</dbReference>
<evidence type="ECO:0000256" key="1">
    <source>
        <dbReference type="ARBA" id="ARBA00004196"/>
    </source>
</evidence>
<dbReference type="InterPro" id="IPR050553">
    <property type="entry name" value="Thioredoxin_ResA/DsbE_sf"/>
</dbReference>
<dbReference type="Pfam" id="PF00578">
    <property type="entry name" value="AhpC-TSA"/>
    <property type="match status" value="1"/>
</dbReference>
<sequence length="380" mass="42737">MRKITAIICAGLFAPLLSAAQQGYIIHGKIGSLNKPAKAYLSYKNGETRIIDSTDIVNGNFEFRGKVNSVKEAGIRVKHDDAPENPTIHQVWDLYPFFIENKEVRIEAADSIKNAKITGSVLNDDNAKLTALLKPIYDKLTALNDEYKSKSPTEQSDRAYIQSLEKRAQEVEDEILKAKQNYALTHPNSYLAVLALNSTLKDGFDAVASEKIYNKLSPEVKNTELGQSTLKRILEFKKTQEGEPAPQFTQNDVNGKPIKLSDFKGHYVLVDFWASWCAPCRRENPNLVKSYAMYKDKGFRVLGVSLDKAADKEKWLKAIKDDGLTWTQVSDLKGWANEAAELYGVKAIPMNFLVDPQGRIVAKYLRGEDLNNKLKEIYKN</sequence>
<dbReference type="Proteomes" id="UP001139450">
    <property type="component" value="Unassembled WGS sequence"/>
</dbReference>
<dbReference type="GO" id="GO:0017004">
    <property type="term" value="P:cytochrome complex assembly"/>
    <property type="evidence" value="ECO:0007669"/>
    <property type="project" value="UniProtKB-KW"/>
</dbReference>
<proteinExistence type="predicted"/>
<evidence type="ECO:0000256" key="3">
    <source>
        <dbReference type="ARBA" id="ARBA00023157"/>
    </source>
</evidence>
<dbReference type="EMBL" id="JALJEJ010000002">
    <property type="protein sequence ID" value="MCJ8208855.1"/>
    <property type="molecule type" value="Genomic_DNA"/>
</dbReference>
<protein>
    <submittedName>
        <fullName evidence="7">AhpC/TSA family protein</fullName>
    </submittedName>
</protein>
<dbReference type="Gene3D" id="3.40.30.10">
    <property type="entry name" value="Glutaredoxin"/>
    <property type="match status" value="1"/>
</dbReference>
<keyword evidence="8" id="KW-1185">Reference proteome</keyword>
<dbReference type="InterPro" id="IPR013766">
    <property type="entry name" value="Thioredoxin_domain"/>
</dbReference>
<dbReference type="PANTHER" id="PTHR42852">
    <property type="entry name" value="THIOL:DISULFIDE INTERCHANGE PROTEIN DSBE"/>
    <property type="match status" value="1"/>
</dbReference>
<dbReference type="CDD" id="cd02966">
    <property type="entry name" value="TlpA_like_family"/>
    <property type="match status" value="1"/>
</dbReference>
<name>A0A9X1X2M0_9SPHI</name>
<evidence type="ECO:0000256" key="4">
    <source>
        <dbReference type="ARBA" id="ARBA00023284"/>
    </source>
</evidence>
<feature type="chain" id="PRO_5040818472" evidence="5">
    <location>
        <begin position="20"/>
        <end position="380"/>
    </location>
</feature>